<organism evidence="2 3">
    <name type="scientific">Veillonella seminalis ACS-216-V-Col6b</name>
    <dbReference type="NCBI Taxonomy" id="883156"/>
    <lineage>
        <taxon>Bacteria</taxon>
        <taxon>Bacillati</taxon>
        <taxon>Bacillota</taxon>
        <taxon>Negativicutes</taxon>
        <taxon>Veillonellales</taxon>
        <taxon>Veillonellaceae</taxon>
        <taxon>Veillonella</taxon>
    </lineage>
</organism>
<dbReference type="eggNOG" id="COG2814">
    <property type="taxonomic scope" value="Bacteria"/>
</dbReference>
<keyword evidence="1" id="KW-0472">Membrane</keyword>
<dbReference type="Proteomes" id="UP000009891">
    <property type="component" value="Unassembled WGS sequence"/>
</dbReference>
<keyword evidence="3" id="KW-1185">Reference proteome</keyword>
<sequence>MLQANIMLLAKRYVPSAVDLASSLNIAGFSGGIMLGAILGGVVIDFVGLAYTPLAAAFMVGLSVVLTMVAIAWQKAPADTIECEALVN</sequence>
<evidence type="ECO:0000313" key="3">
    <source>
        <dbReference type="Proteomes" id="UP000009891"/>
    </source>
</evidence>
<accession>K9D106</accession>
<gene>
    <name evidence="2" type="ORF">HMPREF9282_01150</name>
</gene>
<reference evidence="2 3" key="1">
    <citation type="submission" date="2012-09" db="EMBL/GenBank/DDBJ databases">
        <title>The Genome Sequence of Veillonella ratti ACS-216-V-COL6B.</title>
        <authorList>
            <consortium name="The Broad Institute Genome Sequencing Platform"/>
            <person name="Earl A."/>
            <person name="Ward D."/>
            <person name="Feldgarden M."/>
            <person name="Gevers D."/>
            <person name="Saerens B."/>
            <person name="Vaneechoutte M."/>
            <person name="Walker B."/>
            <person name="Young S.K."/>
            <person name="Zeng Q."/>
            <person name="Gargeya S."/>
            <person name="Fitzgerald M."/>
            <person name="Haas B."/>
            <person name="Abouelleil A."/>
            <person name="Alvarado L."/>
            <person name="Arachchi H.M."/>
            <person name="Berlin A."/>
            <person name="Chapman S.B."/>
            <person name="Goldberg J."/>
            <person name="Griggs A."/>
            <person name="Gujja S."/>
            <person name="Hansen M."/>
            <person name="Howarth C."/>
            <person name="Imamovic A."/>
            <person name="Larimer J."/>
            <person name="McCowen C."/>
            <person name="Montmayeur A."/>
            <person name="Murphy C."/>
            <person name="Neiman D."/>
            <person name="Pearson M."/>
            <person name="Priest M."/>
            <person name="Roberts A."/>
            <person name="Saif S."/>
            <person name="Shea T."/>
            <person name="Sisk P."/>
            <person name="Sykes S."/>
            <person name="Wortman J."/>
            <person name="Nusbaum C."/>
            <person name="Birren B."/>
        </authorList>
    </citation>
    <scope>NUCLEOTIDE SEQUENCE [LARGE SCALE GENOMIC DNA]</scope>
    <source>
        <strain evidence="2 3">ACS-216-V-Col6b</strain>
    </source>
</reference>
<dbReference type="RefSeq" id="WP_006556037.1">
    <property type="nucleotide sequence ID" value="NZ_JH992937.1"/>
</dbReference>
<comment type="caution">
    <text evidence="2">The sequence shown here is derived from an EMBL/GenBank/DDBJ whole genome shotgun (WGS) entry which is preliminary data.</text>
</comment>
<keyword evidence="1" id="KW-0812">Transmembrane</keyword>
<protein>
    <recommendedName>
        <fullName evidence="4">Major facilitator superfamily (MFS) profile domain-containing protein</fullName>
    </recommendedName>
</protein>
<dbReference type="EMBL" id="AHAF01000008">
    <property type="protein sequence ID" value="EKU78244.1"/>
    <property type="molecule type" value="Genomic_DNA"/>
</dbReference>
<dbReference type="STRING" id="883156.HMPREF9282_01150"/>
<proteinExistence type="predicted"/>
<keyword evidence="1" id="KW-1133">Transmembrane helix</keyword>
<dbReference type="SUPFAM" id="SSF103473">
    <property type="entry name" value="MFS general substrate transporter"/>
    <property type="match status" value="1"/>
</dbReference>
<evidence type="ECO:0008006" key="4">
    <source>
        <dbReference type="Google" id="ProtNLM"/>
    </source>
</evidence>
<dbReference type="AlphaFoldDB" id="K9D106"/>
<name>K9D106_9FIRM</name>
<dbReference type="PATRIC" id="fig|883156.3.peg.1129"/>
<feature type="transmembrane region" description="Helical" evidence="1">
    <location>
        <begin position="50"/>
        <end position="73"/>
    </location>
</feature>
<evidence type="ECO:0000313" key="2">
    <source>
        <dbReference type="EMBL" id="EKU78244.1"/>
    </source>
</evidence>
<feature type="transmembrane region" description="Helical" evidence="1">
    <location>
        <begin position="20"/>
        <end position="44"/>
    </location>
</feature>
<dbReference type="GeneID" id="83056192"/>
<evidence type="ECO:0000256" key="1">
    <source>
        <dbReference type="SAM" id="Phobius"/>
    </source>
</evidence>
<dbReference type="HOGENOM" id="CLU_2468164_0_0_9"/>
<dbReference type="InterPro" id="IPR036259">
    <property type="entry name" value="MFS_trans_sf"/>
</dbReference>